<reference evidence="2" key="2">
    <citation type="submission" date="2006-01" db="EMBL/GenBank/DDBJ databases">
        <authorList>
            <person name="Genoscope"/>
        </authorList>
    </citation>
    <scope>NUCLEOTIDE SEQUENCE</scope>
</reference>
<dbReference type="Proteomes" id="UP000221734">
    <property type="component" value="Chromosome Kuenenia_stuttgartiensis_MBR1"/>
</dbReference>
<dbReference type="EMBL" id="CP049055">
    <property type="protein sequence ID" value="QII13711.1"/>
    <property type="molecule type" value="Genomic_DNA"/>
</dbReference>
<dbReference type="AlphaFoldDB" id="Q1PX52"/>
<protein>
    <recommendedName>
        <fullName evidence="7">Ribbon-helix-helix protein CopG domain-containing protein</fullName>
    </recommendedName>
</protein>
<evidence type="ECO:0000256" key="1">
    <source>
        <dbReference type="ARBA" id="ARBA00005651"/>
    </source>
</evidence>
<accession>Q1PX52</accession>
<dbReference type="EMBL" id="LT934425">
    <property type="protein sequence ID" value="SOH05154.1"/>
    <property type="molecule type" value="Genomic_DNA"/>
</dbReference>
<organism evidence="2">
    <name type="scientific">Kuenenia stuttgartiensis</name>
    <dbReference type="NCBI Taxonomy" id="174633"/>
    <lineage>
        <taxon>Bacteria</taxon>
        <taxon>Pseudomonadati</taxon>
        <taxon>Planctomycetota</taxon>
        <taxon>Candidatus Brocadiia</taxon>
        <taxon>Candidatus Brocadiales</taxon>
        <taxon>Candidatus Brocadiaceae</taxon>
        <taxon>Candidatus Kuenenia</taxon>
    </lineage>
</organism>
<sequence>MATKTLSIRIGDTDYKFLSSLAKEENEDVSKKIRELVDLGRVMLAIEKYKKSEASLEKAAHIAGVSIAKMMDILKEYKIEANLEYEDYLKSLKTLRKVW</sequence>
<evidence type="ECO:0008006" key="7">
    <source>
        <dbReference type="Google" id="ProtNLM"/>
    </source>
</evidence>
<gene>
    <name evidence="3" type="ORF">KsCSTR_43320</name>
    <name evidence="4" type="ORF">KSMBR1_2667</name>
    <name evidence="2" type="ORF">kustc1057</name>
</gene>
<evidence type="ECO:0000313" key="6">
    <source>
        <dbReference type="Proteomes" id="UP000501926"/>
    </source>
</evidence>
<dbReference type="PANTHER" id="PTHR37525:SF1">
    <property type="entry name" value="UPF0175 PROTEIN SSL1255"/>
    <property type="match status" value="1"/>
</dbReference>
<comment type="similarity">
    <text evidence="1">Belongs to the UPF0175 family.</text>
</comment>
<evidence type="ECO:0000313" key="3">
    <source>
        <dbReference type="EMBL" id="QII13711.1"/>
    </source>
</evidence>
<dbReference type="Proteomes" id="UP000501926">
    <property type="component" value="Chromosome"/>
</dbReference>
<keyword evidence="5" id="KW-1185">Reference proteome</keyword>
<dbReference type="OrthoDB" id="9865735at2"/>
<reference evidence="3 6" key="5">
    <citation type="submission" date="2020-02" db="EMBL/GenBank/DDBJ databases">
        <title>Newly sequenced genome of strain CSTR1 showed variability in Candidatus Kuenenia stuttgartiensis genomes.</title>
        <authorList>
            <person name="Ding C."/>
            <person name="Adrian L."/>
        </authorList>
    </citation>
    <scope>NUCLEOTIDE SEQUENCE [LARGE SCALE GENOMIC DNA]</scope>
    <source>
        <strain evidence="3 6">CSTR1</strain>
    </source>
</reference>
<dbReference type="Pfam" id="PF03683">
    <property type="entry name" value="UPF0175"/>
    <property type="match status" value="1"/>
</dbReference>
<dbReference type="InterPro" id="IPR052264">
    <property type="entry name" value="UPF0175_domain"/>
</dbReference>
<evidence type="ECO:0000313" key="5">
    <source>
        <dbReference type="Proteomes" id="UP000221734"/>
    </source>
</evidence>
<evidence type="ECO:0000313" key="2">
    <source>
        <dbReference type="EMBL" id="CAJ71802.1"/>
    </source>
</evidence>
<dbReference type="InterPro" id="IPR005368">
    <property type="entry name" value="UPF0175"/>
</dbReference>
<proteinExistence type="inferred from homology"/>
<dbReference type="PANTHER" id="PTHR37525">
    <property type="entry name" value="UPF0175 PROTEIN SSL1255"/>
    <property type="match status" value="1"/>
</dbReference>
<reference evidence="4" key="4">
    <citation type="submission" date="2017-10" db="EMBL/GenBank/DDBJ databases">
        <authorList>
            <person name="Banno H."/>
            <person name="Chua N.-H."/>
        </authorList>
    </citation>
    <scope>NUCLEOTIDE SEQUENCE [LARGE SCALE GENOMIC DNA]</scope>
    <source>
        <strain evidence="4">Kuenenia_mbr1_ru-nijmegen</strain>
    </source>
</reference>
<evidence type="ECO:0000313" key="4">
    <source>
        <dbReference type="EMBL" id="SOH05154.1"/>
    </source>
</evidence>
<dbReference type="EMBL" id="CT573073">
    <property type="protein sequence ID" value="CAJ71802.1"/>
    <property type="molecule type" value="Genomic_DNA"/>
</dbReference>
<dbReference type="KEGG" id="kst:KSMBR1_2667"/>
<reference evidence="2" key="1">
    <citation type="journal article" date="2006" name="Nature">
        <title>Deciphering the evolution and metabolism of an anammox bacterium from a community genome.</title>
        <authorList>
            <person name="Strous M."/>
            <person name="Pelletier E."/>
            <person name="Mangenot S."/>
            <person name="Rattei T."/>
            <person name="Lehner A."/>
            <person name="Taylor M.W."/>
            <person name="Horn M."/>
            <person name="Daims H."/>
            <person name="Bartol-Mavel D."/>
            <person name="Wincker P."/>
            <person name="Barbe V."/>
            <person name="Fonknechten N."/>
            <person name="Vallenet D."/>
            <person name="Segurens B."/>
            <person name="Schenowitz-Truong C."/>
            <person name="Medigue C."/>
            <person name="Collingro A."/>
            <person name="Snel B."/>
            <person name="Dutilh B.E."/>
            <person name="OpDenCamp H.J.M."/>
            <person name="vanDerDrift C."/>
            <person name="Cirpus I."/>
            <person name="vanDePas-Schoonen K.T."/>
            <person name="Harhangi H.R."/>
            <person name="vanNiftrik L."/>
            <person name="Schmid M."/>
            <person name="Keltjens J."/>
            <person name="vanDeVossenberg J."/>
            <person name="Kartal B."/>
            <person name="Meier H."/>
            <person name="Frishman D."/>
            <person name="Huynen M.A."/>
            <person name="Mewes H."/>
            <person name="Weissenbach J."/>
            <person name="Jetten M.S.M."/>
            <person name="Wagner M."/>
            <person name="LePaslier D."/>
        </authorList>
    </citation>
    <scope>NUCLEOTIDE SEQUENCE</scope>
</reference>
<dbReference type="RefSeq" id="WP_099325785.1">
    <property type="nucleotide sequence ID" value="NZ_CP049055.1"/>
</dbReference>
<reference evidence="5" key="3">
    <citation type="submission" date="2017-10" db="EMBL/GenBank/DDBJ databases">
        <authorList>
            <person name="Frank J."/>
        </authorList>
    </citation>
    <scope>NUCLEOTIDE SEQUENCE [LARGE SCALE GENOMIC DNA]</scope>
</reference>
<name>Q1PX52_KUEST</name>